<dbReference type="AlphaFoldDB" id="A0A8H3U0E2"/>
<keyword evidence="2" id="KW-1133">Transmembrane helix</keyword>
<organism evidence="4 5">
    <name type="scientific">Naganishia liquefaciens</name>
    <dbReference type="NCBI Taxonomy" id="104408"/>
    <lineage>
        <taxon>Eukaryota</taxon>
        <taxon>Fungi</taxon>
        <taxon>Dikarya</taxon>
        <taxon>Basidiomycota</taxon>
        <taxon>Agaricomycotina</taxon>
        <taxon>Tremellomycetes</taxon>
        <taxon>Filobasidiales</taxon>
        <taxon>Filobasidiaceae</taxon>
        <taxon>Naganishia</taxon>
    </lineage>
</organism>
<dbReference type="CDD" id="cd07383">
    <property type="entry name" value="MPP_Dcr2"/>
    <property type="match status" value="1"/>
</dbReference>
<keyword evidence="5" id="KW-1185">Reference proteome</keyword>
<dbReference type="InterPro" id="IPR029052">
    <property type="entry name" value="Metallo-depent_PP-like"/>
</dbReference>
<comment type="caution">
    <text evidence="4">The sequence shown here is derived from an EMBL/GenBank/DDBJ whole genome shotgun (WGS) entry which is preliminary data.</text>
</comment>
<evidence type="ECO:0000256" key="2">
    <source>
        <dbReference type="SAM" id="Phobius"/>
    </source>
</evidence>
<dbReference type="InterPro" id="IPR004843">
    <property type="entry name" value="Calcineurin-like_PHP"/>
</dbReference>
<dbReference type="GO" id="GO:0005737">
    <property type="term" value="C:cytoplasm"/>
    <property type="evidence" value="ECO:0007669"/>
    <property type="project" value="TreeGrafter"/>
</dbReference>
<reference evidence="4" key="1">
    <citation type="submission" date="2020-07" db="EMBL/GenBank/DDBJ databases">
        <title>Draft Genome Sequence of a Deep-Sea Yeast, Naganishia (Cryptococcus) liquefaciens strain N6.</title>
        <authorList>
            <person name="Han Y.W."/>
            <person name="Kajitani R."/>
            <person name="Morimoto H."/>
            <person name="Parhat M."/>
            <person name="Tsubouchi H."/>
            <person name="Bakenova O."/>
            <person name="Ogata M."/>
            <person name="Argunhan B."/>
            <person name="Aoki R."/>
            <person name="Kajiwara S."/>
            <person name="Itoh T."/>
            <person name="Iwasaki H."/>
        </authorList>
    </citation>
    <scope>NUCLEOTIDE SEQUENCE</scope>
    <source>
        <strain evidence="4">N6</strain>
    </source>
</reference>
<name>A0A8H3U0E2_9TREE</name>
<accession>A0A8H3U0E2</accession>
<dbReference type="EMBL" id="BLZA01000057">
    <property type="protein sequence ID" value="GHJ90138.1"/>
    <property type="molecule type" value="Genomic_DNA"/>
</dbReference>
<sequence length="708" mass="79312">MAKLHHLARLSIVPLGLALIFSIILLSFPLLGSPRGPGRAQQIGWQSWEIVRYPKAQPLASESEAMSETGGDLAGYLDDAWDDEFAPSLPLDSWDPLKRHTTGITEIAAVPCMLPPWLYASMCGPKTTPQEDKALGKWVRVERDLNWKSGLWYLNVYYRRTRRFDAPLITDLLLLQEGAAPPWDVNLTQYTQAKGDFRDGVWPKQKPMRLWYKTKAAKQEGKSRPGRSSTTLALRKRSNWWQWDSSGNTEAEPEAEAEVPDEARLDEPESKVTPEIITELDILYGEQRPFFGFERVKNGPVVAKDARKHESVDLVYRRGNPLPPLAPAPRFHKDGTFKIMQVADLHYSVSDGTCRDTNKKPCVGDVDTARLIGEALDAEKPDLVVFSGDQLNGQGSSWDSKSVIAKFAAPVIDRQISWVAIFGNHDSEILDDRAYQMKLLQSMPYSLAEPGPSDVAGVGNYLVKIRAGDASQIHLFTLYFLDSHANQKRRLPWQNPDYDYLKQSQIDWFRNESAAIKPIERPFTPDGADDLGKIWRRAEGKRRLSARDEERKLAKPNAMMFFHIPIAQSYGPVDADSLTGDALDVGTQLPGDGPGNSKTEGGMFEHGLLEALESEEEEFGDALPEVKVIGHGHSHNTDKCRRNHGIWACFGGGGSYSGYGNIDFERRYRIYQLKDYGETIETYKRTESGHVIDSQVLVGRGAPAAYQP</sequence>
<dbReference type="Pfam" id="PF00149">
    <property type="entry name" value="Metallophos"/>
    <property type="match status" value="1"/>
</dbReference>
<feature type="compositionally biased region" description="Acidic residues" evidence="1">
    <location>
        <begin position="251"/>
        <end position="260"/>
    </location>
</feature>
<dbReference type="PANTHER" id="PTHR32440:SF0">
    <property type="entry name" value="PHOSPHATASE DCR2-RELATED"/>
    <property type="match status" value="1"/>
</dbReference>
<keyword evidence="2" id="KW-0812">Transmembrane</keyword>
<protein>
    <recommendedName>
        <fullName evidence="3">Calcineurin-like phosphoesterase domain-containing protein</fullName>
    </recommendedName>
</protein>
<keyword evidence="2" id="KW-0472">Membrane</keyword>
<dbReference type="SUPFAM" id="SSF56300">
    <property type="entry name" value="Metallo-dependent phosphatases"/>
    <property type="match status" value="1"/>
</dbReference>
<dbReference type="OrthoDB" id="783096at2759"/>
<feature type="region of interest" description="Disordered" evidence="1">
    <location>
        <begin position="244"/>
        <end position="269"/>
    </location>
</feature>
<evidence type="ECO:0000259" key="3">
    <source>
        <dbReference type="Pfam" id="PF00149"/>
    </source>
</evidence>
<dbReference type="GO" id="GO:0004721">
    <property type="term" value="F:phosphoprotein phosphatase activity"/>
    <property type="evidence" value="ECO:0007669"/>
    <property type="project" value="TreeGrafter"/>
</dbReference>
<gene>
    <name evidence="4" type="ORF">NliqN6_6540</name>
</gene>
<dbReference type="PANTHER" id="PTHR32440">
    <property type="entry name" value="PHOSPHATASE DCR2-RELATED-RELATED"/>
    <property type="match status" value="1"/>
</dbReference>
<feature type="transmembrane region" description="Helical" evidence="2">
    <location>
        <begin position="12"/>
        <end position="32"/>
    </location>
</feature>
<evidence type="ECO:0000313" key="4">
    <source>
        <dbReference type="EMBL" id="GHJ90138.1"/>
    </source>
</evidence>
<dbReference type="Gene3D" id="3.60.21.10">
    <property type="match status" value="1"/>
</dbReference>
<dbReference type="Proteomes" id="UP000620104">
    <property type="component" value="Unassembled WGS sequence"/>
</dbReference>
<proteinExistence type="predicted"/>
<evidence type="ECO:0000256" key="1">
    <source>
        <dbReference type="SAM" id="MobiDB-lite"/>
    </source>
</evidence>
<feature type="domain" description="Calcineurin-like phosphoesterase" evidence="3">
    <location>
        <begin position="337"/>
        <end position="504"/>
    </location>
</feature>
<evidence type="ECO:0000313" key="5">
    <source>
        <dbReference type="Proteomes" id="UP000620104"/>
    </source>
</evidence>